<dbReference type="PANTHER" id="PTHR13504:SF38">
    <property type="entry name" value="FIDO DOMAIN-CONTAINING PROTEIN"/>
    <property type="match status" value="1"/>
</dbReference>
<feature type="domain" description="Fido" evidence="1">
    <location>
        <begin position="148"/>
        <end position="298"/>
    </location>
</feature>
<evidence type="ECO:0000259" key="1">
    <source>
        <dbReference type="PROSITE" id="PS51459"/>
    </source>
</evidence>
<dbReference type="PANTHER" id="PTHR13504">
    <property type="entry name" value="FIDO DOMAIN-CONTAINING PROTEIN DDB_G0283145"/>
    <property type="match status" value="1"/>
</dbReference>
<keyword evidence="3" id="KW-1185">Reference proteome</keyword>
<gene>
    <name evidence="2" type="ORF">ACFSDA_12935</name>
</gene>
<dbReference type="PROSITE" id="PS51459">
    <property type="entry name" value="FIDO"/>
    <property type="match status" value="1"/>
</dbReference>
<evidence type="ECO:0000313" key="2">
    <source>
        <dbReference type="EMBL" id="MFD1835973.1"/>
    </source>
</evidence>
<proteinExistence type="predicted"/>
<dbReference type="RefSeq" id="WP_343905235.1">
    <property type="nucleotide sequence ID" value="NZ_BAAAIS010000003.1"/>
</dbReference>
<dbReference type="InterPro" id="IPR036597">
    <property type="entry name" value="Fido-like_dom_sf"/>
</dbReference>
<dbReference type="Proteomes" id="UP001597280">
    <property type="component" value="Unassembled WGS sequence"/>
</dbReference>
<dbReference type="SUPFAM" id="SSF140931">
    <property type="entry name" value="Fic-like"/>
    <property type="match status" value="1"/>
</dbReference>
<dbReference type="InterPro" id="IPR003812">
    <property type="entry name" value="Fido"/>
</dbReference>
<protein>
    <submittedName>
        <fullName evidence="2">Fic family protein</fullName>
    </submittedName>
</protein>
<accession>A0ABW4PZP6</accession>
<comment type="caution">
    <text evidence="2">The sequence shown here is derived from an EMBL/GenBank/DDBJ whole genome shotgun (WGS) entry which is preliminary data.</text>
</comment>
<dbReference type="EMBL" id="JBHUFL010000003">
    <property type="protein sequence ID" value="MFD1835973.1"/>
    <property type="molecule type" value="Genomic_DNA"/>
</dbReference>
<organism evidence="2 3">
    <name type="scientific">Brachybacterium rhamnosum</name>
    <dbReference type="NCBI Taxonomy" id="173361"/>
    <lineage>
        <taxon>Bacteria</taxon>
        <taxon>Bacillati</taxon>
        <taxon>Actinomycetota</taxon>
        <taxon>Actinomycetes</taxon>
        <taxon>Micrococcales</taxon>
        <taxon>Dermabacteraceae</taxon>
        <taxon>Brachybacterium</taxon>
    </lineage>
</organism>
<reference evidence="3" key="1">
    <citation type="journal article" date="2019" name="Int. J. Syst. Evol. Microbiol.">
        <title>The Global Catalogue of Microorganisms (GCM) 10K type strain sequencing project: providing services to taxonomists for standard genome sequencing and annotation.</title>
        <authorList>
            <consortium name="The Broad Institute Genomics Platform"/>
            <consortium name="The Broad Institute Genome Sequencing Center for Infectious Disease"/>
            <person name="Wu L."/>
            <person name="Ma J."/>
        </authorList>
    </citation>
    <scope>NUCLEOTIDE SEQUENCE [LARGE SCALE GENOMIC DNA]</scope>
    <source>
        <strain evidence="3">JCM 11650</strain>
    </source>
</reference>
<sequence length="407" mass="42476">MVALPPLAVPPLGHREGRWAVRDSGLLSRRARAAGTGTYRAALPAPIASLPLPLPADLAADVADAEAALVGLDRETAAALGEDAPVLGPMGAILLRTDSASSSQIEDLTVGARQLALAELRESSSANAALVVANVRAMEAALALADRLDLAAVLDMHRAPLGDDAVRGRGAGRLREQLVWVGRSASSPVGAGFVAPEAEDVPAAMEDLLDFVARTDLPPLLHAALAHAQFETIHPFTDGNGRTGRALVHAMLRGTGLLRTVTAPVSAGLLRDVGGYTAALTAFRDGDARPVVEAFTGAARYAATTGGVLVRDLRAELARSREALRGLRRQATGHRLLPLLVGQPVIDAAYVRGALGVADPTAHRAITQLVEAGVLVERTGARRNRVWHHPGILAVLDDYADALRREG</sequence>
<name>A0ABW4PZP6_9MICO</name>
<evidence type="ECO:0000313" key="3">
    <source>
        <dbReference type="Proteomes" id="UP001597280"/>
    </source>
</evidence>
<dbReference type="Gene3D" id="1.10.3290.10">
    <property type="entry name" value="Fido-like domain"/>
    <property type="match status" value="1"/>
</dbReference>
<dbReference type="Pfam" id="PF02661">
    <property type="entry name" value="Fic"/>
    <property type="match status" value="1"/>
</dbReference>
<dbReference type="InterPro" id="IPR040198">
    <property type="entry name" value="Fido_containing"/>
</dbReference>